<dbReference type="Proteomes" id="UP000664554">
    <property type="component" value="Unassembled WGS sequence"/>
</dbReference>
<sequence length="64" mass="7474">MLEIRQWAEYRYRRGSLNVGRRVEQSVANMMSIYINSQGGDIDPLELMPHEDDVIETFEAQLSD</sequence>
<reference evidence="1 2" key="1">
    <citation type="submission" date="2021-03" db="EMBL/GenBank/DDBJ databases">
        <authorList>
            <person name="Shang D.-D."/>
            <person name="Du Z.-J."/>
            <person name="Chen G.-J."/>
        </authorList>
    </citation>
    <scope>NUCLEOTIDE SEQUENCE [LARGE SCALE GENOMIC DNA]</scope>
    <source>
        <strain evidence="1 2">F1192</strain>
    </source>
</reference>
<keyword evidence="2" id="KW-1185">Reference proteome</keyword>
<evidence type="ECO:0000313" key="1">
    <source>
        <dbReference type="EMBL" id="MBO1529654.1"/>
    </source>
</evidence>
<dbReference type="EMBL" id="JAGBKM010000001">
    <property type="protein sequence ID" value="MBO1529654.1"/>
    <property type="molecule type" value="Genomic_DNA"/>
</dbReference>
<gene>
    <name evidence="1" type="ORF">J3492_00300</name>
</gene>
<proteinExistence type="predicted"/>
<comment type="caution">
    <text evidence="1">The sequence shown here is derived from an EMBL/GenBank/DDBJ whole genome shotgun (WGS) entry which is preliminary data.</text>
</comment>
<protein>
    <submittedName>
        <fullName evidence="1">Uncharacterized protein</fullName>
    </submittedName>
</protein>
<organism evidence="1 2">
    <name type="scientific">Psychrobacter coccoides</name>
    <dbReference type="NCBI Taxonomy" id="2818440"/>
    <lineage>
        <taxon>Bacteria</taxon>
        <taxon>Pseudomonadati</taxon>
        <taxon>Pseudomonadota</taxon>
        <taxon>Gammaproteobacteria</taxon>
        <taxon>Moraxellales</taxon>
        <taxon>Moraxellaceae</taxon>
        <taxon>Psychrobacter</taxon>
    </lineage>
</organism>
<accession>A0ABS3NJS3</accession>
<name>A0ABS3NJS3_9GAMM</name>
<evidence type="ECO:0000313" key="2">
    <source>
        <dbReference type="Proteomes" id="UP000664554"/>
    </source>
</evidence>